<dbReference type="InterPro" id="IPR030890">
    <property type="entry name" value="LP_HExxH_w_TonB"/>
</dbReference>
<keyword evidence="3" id="KW-0378">Hydrolase</keyword>
<reference evidence="3 4" key="1">
    <citation type="submission" date="2017-04" db="EMBL/GenBank/DDBJ databases">
        <authorList>
            <person name="Afonso C.L."/>
            <person name="Miller P.J."/>
            <person name="Scott M.A."/>
            <person name="Spackman E."/>
            <person name="Goraichik I."/>
            <person name="Dimitrov K.M."/>
            <person name="Suarez D.L."/>
            <person name="Swayne D.E."/>
        </authorList>
    </citation>
    <scope>NUCLEOTIDE SEQUENCE [LARGE SCALE GENOMIC DNA]</scope>
    <source>
        <strain evidence="3 4">DSM 22418</strain>
    </source>
</reference>
<evidence type="ECO:0000313" key="3">
    <source>
        <dbReference type="EMBL" id="SMG21201.1"/>
    </source>
</evidence>
<dbReference type="OrthoDB" id="1113652at2"/>
<dbReference type="AlphaFoldDB" id="A0A1X7J1J3"/>
<evidence type="ECO:0000313" key="4">
    <source>
        <dbReference type="Proteomes" id="UP000192980"/>
    </source>
</evidence>
<gene>
    <name evidence="3" type="ORF">SAMN05660862_1325</name>
</gene>
<dbReference type="InterPro" id="IPR012640">
    <property type="entry name" value="Membr_lipoprot_lipid_attach_CS"/>
</dbReference>
<keyword evidence="4" id="KW-1185">Reference proteome</keyword>
<accession>A0A1X7J1J3</accession>
<dbReference type="RefSeq" id="WP_085472183.1">
    <property type="nucleotide sequence ID" value="NZ_CP038029.1"/>
</dbReference>
<dbReference type="GO" id="GO:0016787">
    <property type="term" value="F:hydrolase activity"/>
    <property type="evidence" value="ECO:0007669"/>
    <property type="project" value="UniProtKB-KW"/>
</dbReference>
<dbReference type="STRING" id="561061.SAMN05660862_1325"/>
<protein>
    <recommendedName>
        <fullName evidence="1">Type IV secretion system putative lipoprotein virB7</fullName>
    </recommendedName>
</protein>
<keyword evidence="3" id="KW-0449">Lipoprotein</keyword>
<dbReference type="Proteomes" id="UP000192980">
    <property type="component" value="Unassembled WGS sequence"/>
</dbReference>
<name>A0A1X7J1J3_9SPHI</name>
<proteinExistence type="predicted"/>
<dbReference type="PROSITE" id="PS51257">
    <property type="entry name" value="PROKAR_LIPOPROTEIN"/>
    <property type="match status" value="1"/>
</dbReference>
<keyword evidence="2" id="KW-0732">Signal</keyword>
<dbReference type="Pfam" id="PF08139">
    <property type="entry name" value="LPAM_1"/>
    <property type="match status" value="1"/>
</dbReference>
<sequence>MKKLFYILLSIVFLTACQKDNYPLGEIDESTDYFSKREPKPKSKWNELDYLCDSIQKAYGVEIIYEYTPRIIAGTTFFMPPQYDKALPYTRTMLSKIWLKPLKEKFPKFFAGETPIEFILAGGFVHFNDPTTTGTAAGAGMNGQFYRLGMGGVNNYSTSKAWLYDHIVTLFHEHAHQIDHKYGRGYLYDRVSQGKYYGLAGYFTNPATGRPRTDAEAQADGFFKPYGGYAPEEDFATSVEYMVKFPQSTIRTYISRNRDLETKYKMVHQMYQTMGVNLHDLHVVVDSVVNKVNY</sequence>
<evidence type="ECO:0000256" key="1">
    <source>
        <dbReference type="ARBA" id="ARBA00017922"/>
    </source>
</evidence>
<organism evidence="3 4">
    <name type="scientific">Sphingobacterium psychroaquaticum</name>
    <dbReference type="NCBI Taxonomy" id="561061"/>
    <lineage>
        <taxon>Bacteria</taxon>
        <taxon>Pseudomonadati</taxon>
        <taxon>Bacteroidota</taxon>
        <taxon>Sphingobacteriia</taxon>
        <taxon>Sphingobacteriales</taxon>
        <taxon>Sphingobacteriaceae</taxon>
        <taxon>Sphingobacterium</taxon>
    </lineage>
</organism>
<dbReference type="EMBL" id="FXAU01000002">
    <property type="protein sequence ID" value="SMG21201.1"/>
    <property type="molecule type" value="Genomic_DNA"/>
</dbReference>
<dbReference type="Gene3D" id="3.40.390.70">
    <property type="match status" value="1"/>
</dbReference>
<evidence type="ECO:0000256" key="2">
    <source>
        <dbReference type="ARBA" id="ARBA00022729"/>
    </source>
</evidence>
<dbReference type="Pfam" id="PF15890">
    <property type="entry name" value="Peptidase_Mx1"/>
    <property type="match status" value="1"/>
</dbReference>